<protein>
    <submittedName>
        <fullName evidence="2">Transferrin-like domain-containing protein</fullName>
    </submittedName>
</protein>
<name>A0A7E4VUC1_PANRE</name>
<dbReference type="AlphaFoldDB" id="A0A7E4VUC1"/>
<sequence length="43" mass="4628">EETYKGHCVKLSQRGLIKLGCQAEGFLDPKNTDCAAAADEIFG</sequence>
<reference evidence="1" key="1">
    <citation type="journal article" date="2013" name="Genetics">
        <title>The draft genome and transcriptome of Panagrellus redivivus are shaped by the harsh demands of a free-living lifestyle.</title>
        <authorList>
            <person name="Srinivasan J."/>
            <person name="Dillman A.R."/>
            <person name="Macchietto M.G."/>
            <person name="Heikkinen L."/>
            <person name="Lakso M."/>
            <person name="Fracchia K.M."/>
            <person name="Antoshechkin I."/>
            <person name="Mortazavi A."/>
            <person name="Wong G."/>
            <person name="Sternberg P.W."/>
        </authorList>
    </citation>
    <scope>NUCLEOTIDE SEQUENCE [LARGE SCALE GENOMIC DNA]</scope>
    <source>
        <strain evidence="1">MT8872</strain>
    </source>
</reference>
<dbReference type="WBParaSite" id="Pan_g3163.t1">
    <property type="protein sequence ID" value="Pan_g3163.t1"/>
    <property type="gene ID" value="Pan_g3163"/>
</dbReference>
<proteinExistence type="predicted"/>
<keyword evidence="1" id="KW-1185">Reference proteome</keyword>
<organism evidence="1 2">
    <name type="scientific">Panagrellus redivivus</name>
    <name type="common">Microworm</name>
    <dbReference type="NCBI Taxonomy" id="6233"/>
    <lineage>
        <taxon>Eukaryota</taxon>
        <taxon>Metazoa</taxon>
        <taxon>Ecdysozoa</taxon>
        <taxon>Nematoda</taxon>
        <taxon>Chromadorea</taxon>
        <taxon>Rhabditida</taxon>
        <taxon>Tylenchina</taxon>
        <taxon>Panagrolaimomorpha</taxon>
        <taxon>Panagrolaimoidea</taxon>
        <taxon>Panagrolaimidae</taxon>
        <taxon>Panagrellus</taxon>
    </lineage>
</organism>
<evidence type="ECO:0000313" key="2">
    <source>
        <dbReference type="WBParaSite" id="Pan_g3163.t1"/>
    </source>
</evidence>
<dbReference type="Proteomes" id="UP000492821">
    <property type="component" value="Unassembled WGS sequence"/>
</dbReference>
<evidence type="ECO:0000313" key="1">
    <source>
        <dbReference type="Proteomes" id="UP000492821"/>
    </source>
</evidence>
<reference evidence="2" key="2">
    <citation type="submission" date="2020-10" db="UniProtKB">
        <authorList>
            <consortium name="WormBaseParasite"/>
        </authorList>
    </citation>
    <scope>IDENTIFICATION</scope>
</reference>
<accession>A0A7E4VUC1</accession>